<feature type="chain" id="PRO_5027684910" evidence="2">
    <location>
        <begin position="22"/>
        <end position="173"/>
    </location>
</feature>
<reference evidence="4" key="1">
    <citation type="submission" date="2025-08" db="UniProtKB">
        <authorList>
            <consortium name="RefSeq"/>
        </authorList>
    </citation>
    <scope>IDENTIFICATION</scope>
    <source>
        <tissue evidence="4">Tentacle</tissue>
    </source>
</reference>
<dbReference type="InParanoid" id="A0A6P8IEV6"/>
<dbReference type="OrthoDB" id="5987799at2759"/>
<dbReference type="Gene3D" id="2.80.10.50">
    <property type="match status" value="1"/>
</dbReference>
<dbReference type="InterPro" id="IPR002209">
    <property type="entry name" value="Fibroblast_GF_fam"/>
</dbReference>
<sequence>MRNFLKQVFFFIATICSMTKAKPTLPYVFSTKTLAGLGKGIGVERTVHLYSKNSAKYIRINNNSVDGFGNRSDPNAQLVLESAGFKGQVRIKSSDGSRYLCMSGHGSLMVENKNQGQSLNRCVFYQVHHPKGYTAYRSKIQANWYLAIRRNGAPKSAKKVRFSQRAAHFMELR</sequence>
<dbReference type="GeneID" id="116300166"/>
<keyword evidence="3" id="KW-1185">Reference proteome</keyword>
<evidence type="ECO:0000256" key="2">
    <source>
        <dbReference type="SAM" id="SignalP"/>
    </source>
</evidence>
<dbReference type="CDD" id="cd23307">
    <property type="entry name" value="beta-trefoil_FGF8-like"/>
    <property type="match status" value="1"/>
</dbReference>
<feature type="signal peptide" evidence="2">
    <location>
        <begin position="1"/>
        <end position="21"/>
    </location>
</feature>
<dbReference type="SUPFAM" id="SSF50353">
    <property type="entry name" value="Cytokine"/>
    <property type="match status" value="1"/>
</dbReference>
<organism evidence="3 4">
    <name type="scientific">Actinia tenebrosa</name>
    <name type="common">Australian red waratah sea anemone</name>
    <dbReference type="NCBI Taxonomy" id="6105"/>
    <lineage>
        <taxon>Eukaryota</taxon>
        <taxon>Metazoa</taxon>
        <taxon>Cnidaria</taxon>
        <taxon>Anthozoa</taxon>
        <taxon>Hexacorallia</taxon>
        <taxon>Actiniaria</taxon>
        <taxon>Actiniidae</taxon>
        <taxon>Actinia</taxon>
    </lineage>
</organism>
<evidence type="ECO:0000313" key="4">
    <source>
        <dbReference type="RefSeq" id="XP_031564820.1"/>
    </source>
</evidence>
<protein>
    <submittedName>
        <fullName evidence="4">Fibroblast growth factor 8-like</fullName>
    </submittedName>
</protein>
<dbReference type="RefSeq" id="XP_031564820.1">
    <property type="nucleotide sequence ID" value="XM_031708960.1"/>
</dbReference>
<keyword evidence="2" id="KW-0732">Signal</keyword>
<dbReference type="AlphaFoldDB" id="A0A6P8IEV6"/>
<dbReference type="InterPro" id="IPR008996">
    <property type="entry name" value="IL1/FGF"/>
</dbReference>
<dbReference type="KEGG" id="aten:116300166"/>
<dbReference type="GO" id="GO:0008083">
    <property type="term" value="F:growth factor activity"/>
    <property type="evidence" value="ECO:0007669"/>
    <property type="project" value="InterPro"/>
</dbReference>
<name>A0A6P8IEV6_ACTTE</name>
<dbReference type="Proteomes" id="UP000515163">
    <property type="component" value="Unplaced"/>
</dbReference>
<accession>A0A6P8IEV6</accession>
<gene>
    <name evidence="4" type="primary">LOC116300166</name>
</gene>
<evidence type="ECO:0000256" key="1">
    <source>
        <dbReference type="ARBA" id="ARBA00007936"/>
    </source>
</evidence>
<comment type="similarity">
    <text evidence="1">Belongs to the heparin-binding growth factors family.</text>
</comment>
<dbReference type="PANTHER" id="PTHR11486">
    <property type="entry name" value="FIBROBLAST GROWTH FACTOR"/>
    <property type="match status" value="1"/>
</dbReference>
<dbReference type="Pfam" id="PF00167">
    <property type="entry name" value="FGF"/>
    <property type="match status" value="1"/>
</dbReference>
<dbReference type="SMART" id="SM00442">
    <property type="entry name" value="FGF"/>
    <property type="match status" value="1"/>
</dbReference>
<proteinExistence type="inferred from homology"/>
<evidence type="ECO:0000313" key="3">
    <source>
        <dbReference type="Proteomes" id="UP000515163"/>
    </source>
</evidence>